<reference evidence="3 4" key="1">
    <citation type="submission" date="2024-04" db="EMBL/GenBank/DDBJ databases">
        <authorList>
            <consortium name="Genoscope - CEA"/>
            <person name="William W."/>
        </authorList>
    </citation>
    <scope>NUCLEOTIDE SEQUENCE [LARGE SCALE GENOMIC DNA]</scope>
</reference>
<evidence type="ECO:0000256" key="1">
    <source>
        <dbReference type="SAM" id="Coils"/>
    </source>
</evidence>
<gene>
    <name evidence="3" type="ORF">GSLYS_00006063001</name>
</gene>
<dbReference type="Proteomes" id="UP001497497">
    <property type="component" value="Unassembled WGS sequence"/>
</dbReference>
<organism evidence="3 4">
    <name type="scientific">Lymnaea stagnalis</name>
    <name type="common">Great pond snail</name>
    <name type="synonym">Helix stagnalis</name>
    <dbReference type="NCBI Taxonomy" id="6523"/>
    <lineage>
        <taxon>Eukaryota</taxon>
        <taxon>Metazoa</taxon>
        <taxon>Spiralia</taxon>
        <taxon>Lophotrochozoa</taxon>
        <taxon>Mollusca</taxon>
        <taxon>Gastropoda</taxon>
        <taxon>Heterobranchia</taxon>
        <taxon>Euthyneura</taxon>
        <taxon>Panpulmonata</taxon>
        <taxon>Hygrophila</taxon>
        <taxon>Lymnaeoidea</taxon>
        <taxon>Lymnaeidae</taxon>
        <taxon>Lymnaea</taxon>
    </lineage>
</organism>
<name>A0AAV2HF96_LYMST</name>
<feature type="region of interest" description="Disordered" evidence="2">
    <location>
        <begin position="665"/>
        <end position="760"/>
    </location>
</feature>
<evidence type="ECO:0000313" key="3">
    <source>
        <dbReference type="EMBL" id="CAL1531984.1"/>
    </source>
</evidence>
<proteinExistence type="predicted"/>
<dbReference type="AlphaFoldDB" id="A0AAV2HF96"/>
<evidence type="ECO:0000313" key="4">
    <source>
        <dbReference type="Proteomes" id="UP001497497"/>
    </source>
</evidence>
<accession>A0AAV2HF96</accession>
<keyword evidence="4" id="KW-1185">Reference proteome</keyword>
<evidence type="ECO:0000256" key="2">
    <source>
        <dbReference type="SAM" id="MobiDB-lite"/>
    </source>
</evidence>
<feature type="region of interest" description="Disordered" evidence="2">
    <location>
        <begin position="566"/>
        <end position="599"/>
    </location>
</feature>
<feature type="coiled-coil region" evidence="1">
    <location>
        <begin position="617"/>
        <end position="651"/>
    </location>
</feature>
<sequence length="1042" mass="123922">MDEDIHKSNLYRWKRQCKPKVLSKSHHVKTTDDIATWIKKVEAASDRAADVAFGLVPSGKQKGKALVQQMAGQVRDTEQAYNEAKDLLTQWMNEKVRFDDDDGFDDLEAWRRARKNKYDIFNKQEEKNESDELSIERLTRLALEDEFEIDEAAIYERVKRNAVGDSDPYANLYKMEEDEAVKSVLKTMMSKEMVKDIFKKDLGLYEEAKPDPRTKMELRHKMVKENREKREKEFQKRKSEAQIKKEARLEAQQLLLKEQKDREMRARKEEMELKKDMAKIRKDMYEERRKKEEEMRRTREAEEMLNKMAREELARQRAVEDSNTILTHRLENERRHQQIIKMEMIKKRIASRNLQCLHQHFTAWYDLVLSRRLLLGKIKAMSDWKLMLKIWGAWRSHVRGQRLDIEVEKHEREIIDAQRKTLRAERHWAVSTLRKCFISWQLFTKESLEKKDLEKEQDRTKRKMASLLNAIADGKIVKTDEEENEKELKNKRHKNGPGTSSARSEVNFKEPMLDPPVRRQAWGDNESVSASSSQTPVNPLKSTSERFLPSEPWQVTHRHLKIIKKATPKPGHREIDEPREKTTEQQAHADTEQPTHTDKEIRKRLGTQPWMNRHFVVNNLEHRYTAQQQALREQQDQIREQLQLIQELQYEQRQQALKQQLLLGNTQPPLPPLEEVEVPPQGREIPRGDEETEAGSFKGLHRSQVTTGHDNLQSKKVGQIEITAKQNQADLETERSKISTGRSEVSSATTHMSKASSSTVNVHNTKYLQVLKNMEDRAGERARKKAERDEKRRKQEEEKLAELQKIEQEKLLEIEAEKKARAAAYRQKKLMEKQKEEDKRKEQAHMDEMNKKADLHYLRSILKYRGLLPFKKLISLAKRNWLKAVKHREKIVMRQCLEAWKLFTEQEVDRKNKLADQTHEFLITKHCFQNWRNYKYHTQLMERRAERHYQDNLKTKFFQAWTDVVADERINSMNKMELGHSYYLRSLIKKTFLGWRYLKERQKKEEERHKRKVELRKKVSEIIPDFAPKEDVSFKQSEDLES</sequence>
<dbReference type="PANTHER" id="PTHR22028:SF5">
    <property type="entry name" value="COILED-COIL DOMAIN-CONTAINING PROTEIN 191"/>
    <property type="match status" value="1"/>
</dbReference>
<comment type="caution">
    <text evidence="3">The sequence shown here is derived from an EMBL/GenBank/DDBJ whole genome shotgun (WGS) entry which is preliminary data.</text>
</comment>
<dbReference type="InterPro" id="IPR052270">
    <property type="entry name" value="CACF_protein"/>
</dbReference>
<feature type="region of interest" description="Disordered" evidence="2">
    <location>
        <begin position="773"/>
        <end position="795"/>
    </location>
</feature>
<feature type="compositionally biased region" description="Polar residues" evidence="2">
    <location>
        <begin position="738"/>
        <end position="760"/>
    </location>
</feature>
<feature type="region of interest" description="Disordered" evidence="2">
    <location>
        <begin position="478"/>
        <end position="552"/>
    </location>
</feature>
<keyword evidence="1" id="KW-0175">Coiled coil</keyword>
<dbReference type="PANTHER" id="PTHR22028">
    <property type="entry name" value="SFI1 SPINDLE BODY DOMAIN-CONTAINING PROTEIN-RELATED"/>
    <property type="match status" value="1"/>
</dbReference>
<feature type="coiled-coil region" evidence="1">
    <location>
        <begin position="67"/>
        <end position="94"/>
    </location>
</feature>
<feature type="coiled-coil region" evidence="1">
    <location>
        <begin position="249"/>
        <end position="321"/>
    </location>
</feature>
<feature type="coiled-coil region" evidence="1">
    <location>
        <begin position="400"/>
        <end position="470"/>
    </location>
</feature>
<protein>
    <submittedName>
        <fullName evidence="3">Uncharacterized protein</fullName>
    </submittedName>
</protein>
<feature type="compositionally biased region" description="Polar residues" evidence="2">
    <location>
        <begin position="703"/>
        <end position="716"/>
    </location>
</feature>
<feature type="compositionally biased region" description="Polar residues" evidence="2">
    <location>
        <begin position="526"/>
        <end position="542"/>
    </location>
</feature>
<dbReference type="EMBL" id="CAXITT010000102">
    <property type="protein sequence ID" value="CAL1531984.1"/>
    <property type="molecule type" value="Genomic_DNA"/>
</dbReference>
<feature type="compositionally biased region" description="Basic and acidic residues" evidence="2">
    <location>
        <begin position="571"/>
        <end position="599"/>
    </location>
</feature>